<evidence type="ECO:0000313" key="2">
    <source>
        <dbReference type="EMBL" id="KYG67318.1"/>
    </source>
</evidence>
<comment type="caution">
    <text evidence="2">The sequence shown here is derived from an EMBL/GenBank/DDBJ whole genome shotgun (WGS) entry which is preliminary data.</text>
</comment>
<gene>
    <name evidence="2" type="ORF">AZI86_09990</name>
</gene>
<keyword evidence="1" id="KW-0472">Membrane</keyword>
<keyword evidence="3" id="KW-1185">Reference proteome</keyword>
<proteinExistence type="predicted"/>
<evidence type="ECO:0000313" key="3">
    <source>
        <dbReference type="Proteomes" id="UP000075320"/>
    </source>
</evidence>
<dbReference type="OrthoDB" id="5294048at2"/>
<keyword evidence="1" id="KW-0812">Transmembrane</keyword>
<feature type="transmembrane region" description="Helical" evidence="1">
    <location>
        <begin position="68"/>
        <end position="86"/>
    </location>
</feature>
<dbReference type="Proteomes" id="UP000075320">
    <property type="component" value="Unassembled WGS sequence"/>
</dbReference>
<dbReference type="AlphaFoldDB" id="A0A150WSH3"/>
<evidence type="ECO:0000256" key="1">
    <source>
        <dbReference type="SAM" id="Phobius"/>
    </source>
</evidence>
<sequence length="159" mass="17955">MDFLDQKGRLDKVRQGLKDADDLELPMSEEFFDRLHDKIMAEVEKTEIAPATPLIASRNLLRRHWRSWLYPAGGVTSLFLLLIFAMPQVSKITEGMQRAGLVSDGQERIAARAITTPEELVQTFISSQSDSDFLIDVASESFENLSIAQFNKIMGDKVH</sequence>
<organism evidence="2 3">
    <name type="scientific">Bdellovibrio bacteriovorus</name>
    <dbReference type="NCBI Taxonomy" id="959"/>
    <lineage>
        <taxon>Bacteria</taxon>
        <taxon>Pseudomonadati</taxon>
        <taxon>Bdellovibrionota</taxon>
        <taxon>Bdellovibrionia</taxon>
        <taxon>Bdellovibrionales</taxon>
        <taxon>Pseudobdellovibrionaceae</taxon>
        <taxon>Bdellovibrio</taxon>
    </lineage>
</organism>
<accession>A0A150WSH3</accession>
<reference evidence="2 3" key="1">
    <citation type="submission" date="2016-03" db="EMBL/GenBank/DDBJ databases">
        <authorList>
            <person name="Ploux O."/>
        </authorList>
    </citation>
    <scope>NUCLEOTIDE SEQUENCE [LARGE SCALE GENOMIC DNA]</scope>
    <source>
        <strain evidence="2 3">R0</strain>
    </source>
</reference>
<protein>
    <submittedName>
        <fullName evidence="2">Uncharacterized protein</fullName>
    </submittedName>
</protein>
<dbReference type="RefSeq" id="WP_061834892.1">
    <property type="nucleotide sequence ID" value="NZ_LUKE01000001.1"/>
</dbReference>
<keyword evidence="1" id="KW-1133">Transmembrane helix</keyword>
<dbReference type="EMBL" id="LUKE01000001">
    <property type="protein sequence ID" value="KYG67318.1"/>
    <property type="molecule type" value="Genomic_DNA"/>
</dbReference>
<name>A0A150WSH3_BDEBC</name>